<feature type="transmembrane region" description="Helical" evidence="1">
    <location>
        <begin position="204"/>
        <end position="224"/>
    </location>
</feature>
<keyword evidence="3" id="KW-1185">Reference proteome</keyword>
<accession>A0ABW6AHJ2</accession>
<feature type="transmembrane region" description="Helical" evidence="1">
    <location>
        <begin position="260"/>
        <end position="279"/>
    </location>
</feature>
<evidence type="ECO:0000313" key="3">
    <source>
        <dbReference type="Proteomes" id="UP001597512"/>
    </source>
</evidence>
<gene>
    <name evidence="2" type="ORF">ACFS25_14205</name>
</gene>
<feature type="transmembrane region" description="Helical" evidence="1">
    <location>
        <begin position="342"/>
        <end position="360"/>
    </location>
</feature>
<evidence type="ECO:0000256" key="1">
    <source>
        <dbReference type="SAM" id="Phobius"/>
    </source>
</evidence>
<comment type="caution">
    <text evidence="2">The sequence shown here is derived from an EMBL/GenBank/DDBJ whole genome shotgun (WGS) entry which is preliminary data.</text>
</comment>
<keyword evidence="1" id="KW-0812">Transmembrane</keyword>
<dbReference type="EMBL" id="JBHUOM010000008">
    <property type="protein sequence ID" value="MFD2934944.1"/>
    <property type="molecule type" value="Genomic_DNA"/>
</dbReference>
<sequence>MVFSERQLQIILGILVVLAGLSYFHRYPTGDDAWFAEQSYWFQKEGIIRSEFFRGTLGWEKQLLVSHKLFLVFGSWLIDLFGYHLPVIQFVGLIFFGVIIGELCFYIYQKEHKLYSWHLLFILTLVFSNVLLIRMSFENRPELMVSALGFGSFLCLQRARPNIVNILLAGVLAGLAMLCHLNGVIFLLAGLFILLYLKRFKQAFWFSLAGGITGLFYFTDVVLADNGFAIWYYQFRHDLATQNAFSWQAKLMVLLRYPKLFFESLEQAALTLLLVYLLIKQRKFIKELSKPLKIYSLSIFLFFWVITKDGSGTYMPIFMPFMFAMVYELYKVNPFKEISLKLVLAVYFVIGLYGIVEIIYRNFTNPYLPVAYEKLRPYLPAKKSGFVPLTFFFNEYERYGHLLSSENYTYHATPTNDPSTQMAQWAHKKKADFILMDYEFRPEYYYPKPGTSSLPFYKLTYFDGRFAVYKLK</sequence>
<reference evidence="3" key="1">
    <citation type="journal article" date="2019" name="Int. J. Syst. Evol. Microbiol.">
        <title>The Global Catalogue of Microorganisms (GCM) 10K type strain sequencing project: providing services to taxonomists for standard genome sequencing and annotation.</title>
        <authorList>
            <consortium name="The Broad Institute Genomics Platform"/>
            <consortium name="The Broad Institute Genome Sequencing Center for Infectious Disease"/>
            <person name="Wu L."/>
            <person name="Ma J."/>
        </authorList>
    </citation>
    <scope>NUCLEOTIDE SEQUENCE [LARGE SCALE GENOMIC DNA]</scope>
    <source>
        <strain evidence="3">KCTC 52490</strain>
    </source>
</reference>
<dbReference type="Proteomes" id="UP001597512">
    <property type="component" value="Unassembled WGS sequence"/>
</dbReference>
<proteinExistence type="predicted"/>
<protein>
    <recommendedName>
        <fullName evidence="4">Glycosyltransferase RgtA/B/C/D-like domain-containing protein</fullName>
    </recommendedName>
</protein>
<keyword evidence="1" id="KW-1133">Transmembrane helix</keyword>
<evidence type="ECO:0000313" key="2">
    <source>
        <dbReference type="EMBL" id="MFD2934944.1"/>
    </source>
</evidence>
<name>A0ABW6AHJ2_9BACT</name>
<feature type="transmembrane region" description="Helical" evidence="1">
    <location>
        <begin position="114"/>
        <end position="131"/>
    </location>
</feature>
<organism evidence="2 3">
    <name type="scientific">Spirosoma flavum</name>
    <dbReference type="NCBI Taxonomy" id="2048557"/>
    <lineage>
        <taxon>Bacteria</taxon>
        <taxon>Pseudomonadati</taxon>
        <taxon>Bacteroidota</taxon>
        <taxon>Cytophagia</taxon>
        <taxon>Cytophagales</taxon>
        <taxon>Cytophagaceae</taxon>
        <taxon>Spirosoma</taxon>
    </lineage>
</organism>
<feature type="transmembrane region" description="Helical" evidence="1">
    <location>
        <begin position="7"/>
        <end position="25"/>
    </location>
</feature>
<evidence type="ECO:0008006" key="4">
    <source>
        <dbReference type="Google" id="ProtNLM"/>
    </source>
</evidence>
<dbReference type="RefSeq" id="WP_381501929.1">
    <property type="nucleotide sequence ID" value="NZ_JBHUOM010000008.1"/>
</dbReference>
<keyword evidence="1" id="KW-0472">Membrane</keyword>
<feature type="transmembrane region" description="Helical" evidence="1">
    <location>
        <begin position="90"/>
        <end position="108"/>
    </location>
</feature>
<feature type="transmembrane region" description="Helical" evidence="1">
    <location>
        <begin position="166"/>
        <end position="197"/>
    </location>
</feature>